<dbReference type="InterPro" id="IPR014958">
    <property type="entry name" value="DGC"/>
</dbReference>
<keyword evidence="2" id="KW-1185">Reference proteome</keyword>
<dbReference type="RefSeq" id="WP_318066374.1">
    <property type="nucleotide sequence ID" value="NZ_JAWONS010000309.1"/>
</dbReference>
<protein>
    <submittedName>
        <fullName evidence="1">Zinc-binding protein</fullName>
    </submittedName>
</protein>
<organism evidence="1 2">
    <name type="scientific">Clostridium boliviensis</name>
    <dbReference type="NCBI Taxonomy" id="318465"/>
    <lineage>
        <taxon>Bacteria</taxon>
        <taxon>Bacillati</taxon>
        <taxon>Bacillota</taxon>
        <taxon>Clostridia</taxon>
        <taxon>Eubacteriales</taxon>
        <taxon>Clostridiaceae</taxon>
        <taxon>Clostridium</taxon>
    </lineage>
</organism>
<sequence length="93" mass="10596">MKKILKRYRAFWVVLVLLLVIPPVFVLLGLLDVDGCPMSCAKKTLEKAGFNTDEHIVVTKDLTVSKNFYLNSSPDLEKIKDAVVEKINRVYDK</sequence>
<gene>
    <name evidence="1" type="ORF">RZO55_21690</name>
</gene>
<accession>A0ABU4GTC3</accession>
<evidence type="ECO:0000313" key="1">
    <source>
        <dbReference type="EMBL" id="MDW2800188.1"/>
    </source>
</evidence>
<reference evidence="1 2" key="1">
    <citation type="submission" date="2023-10" db="EMBL/GenBank/DDBJ databases">
        <title>A novel Glycoside Hydrolase 43-Like Enzyme from Clostrdium boliviensis is an Endo-xylanase, and a Candidate for Xylooligosaccharides Production from Different Xylan Substrates.</title>
        <authorList>
            <person name="Alvarez M.T."/>
            <person name="Rocabado-Villegas L.R."/>
            <person name="Salas-Veizaga D.M."/>
            <person name="Linares-Pasten J.A."/>
            <person name="Gudmundsdottir E.E."/>
            <person name="Hreggvidsson G.O."/>
            <person name="Adlercreutz P."/>
            <person name="Nordberg Karlsson E."/>
        </authorList>
    </citation>
    <scope>NUCLEOTIDE SEQUENCE [LARGE SCALE GENOMIC DNA]</scope>
    <source>
        <strain evidence="1 2">E-1</strain>
    </source>
</reference>
<proteinExistence type="predicted"/>
<name>A0ABU4GTC3_9CLOT</name>
<dbReference type="EMBL" id="JAWONS010000309">
    <property type="protein sequence ID" value="MDW2800188.1"/>
    <property type="molecule type" value="Genomic_DNA"/>
</dbReference>
<dbReference type="Pfam" id="PF08859">
    <property type="entry name" value="DGC"/>
    <property type="match status" value="1"/>
</dbReference>
<evidence type="ECO:0000313" key="2">
    <source>
        <dbReference type="Proteomes" id="UP001276854"/>
    </source>
</evidence>
<dbReference type="Proteomes" id="UP001276854">
    <property type="component" value="Unassembled WGS sequence"/>
</dbReference>
<comment type="caution">
    <text evidence="1">The sequence shown here is derived from an EMBL/GenBank/DDBJ whole genome shotgun (WGS) entry which is preliminary data.</text>
</comment>